<feature type="domain" description="DEP" evidence="2">
    <location>
        <begin position="23"/>
        <end position="48"/>
    </location>
</feature>
<dbReference type="InterPro" id="IPR036390">
    <property type="entry name" value="WH_DNA-bd_sf"/>
</dbReference>
<dbReference type="EMBL" id="CASHTH010003542">
    <property type="protein sequence ID" value="CAI8046224.1"/>
    <property type="molecule type" value="Genomic_DNA"/>
</dbReference>
<dbReference type="InterPro" id="IPR015506">
    <property type="entry name" value="Dsh/Dvl-rel"/>
</dbReference>
<dbReference type="GO" id="GO:0060070">
    <property type="term" value="P:canonical Wnt signaling pathway"/>
    <property type="evidence" value="ECO:0007669"/>
    <property type="project" value="TreeGrafter"/>
</dbReference>
<dbReference type="SUPFAM" id="SSF46785">
    <property type="entry name" value="Winged helix' DNA-binding domain"/>
    <property type="match status" value="1"/>
</dbReference>
<dbReference type="Gene3D" id="1.10.10.10">
    <property type="entry name" value="Winged helix-like DNA-binding domain superfamily/Winged helix DNA-binding domain"/>
    <property type="match status" value="1"/>
</dbReference>
<protein>
    <submittedName>
        <fullName evidence="3">Segment polarity protein dishevelled homolog DVL-1</fullName>
    </submittedName>
</protein>
<comment type="caution">
    <text evidence="3">The sequence shown here is derived from an EMBL/GenBank/DDBJ whole genome shotgun (WGS) entry which is preliminary data.</text>
</comment>
<sequence>MFAPYKTWTAFIDRDIRGSTRLMLKHGFIRHTVNKITFSEQCYYIFGDFKAAANSLPSELITSTSVETSGEDTWDPPGGQYVGVLRRGFSLAAHDFSRKAPPTQPPSTSSKSNSPSPAENKAAAARPQRGSRAVAVQDCVPDPDRTSSPLTTSPPHTTNCCHA</sequence>
<reference evidence="3" key="1">
    <citation type="submission" date="2023-03" db="EMBL/GenBank/DDBJ databases">
        <authorList>
            <person name="Steffen K."/>
            <person name="Cardenas P."/>
        </authorList>
    </citation>
    <scope>NUCLEOTIDE SEQUENCE</scope>
</reference>
<dbReference type="GO" id="GO:0005829">
    <property type="term" value="C:cytosol"/>
    <property type="evidence" value="ECO:0007669"/>
    <property type="project" value="TreeGrafter"/>
</dbReference>
<evidence type="ECO:0000259" key="2">
    <source>
        <dbReference type="PROSITE" id="PS50186"/>
    </source>
</evidence>
<evidence type="ECO:0000256" key="1">
    <source>
        <dbReference type="SAM" id="MobiDB-lite"/>
    </source>
</evidence>
<proteinExistence type="predicted"/>
<feature type="region of interest" description="Disordered" evidence="1">
    <location>
        <begin position="94"/>
        <end position="163"/>
    </location>
</feature>
<dbReference type="PROSITE" id="PS50186">
    <property type="entry name" value="DEP"/>
    <property type="match status" value="1"/>
</dbReference>
<dbReference type="PANTHER" id="PTHR10878:SF25">
    <property type="entry name" value="SEGMENT POLARITY PROTEIN DISHEVELLED"/>
    <property type="match status" value="1"/>
</dbReference>
<dbReference type="InterPro" id="IPR036388">
    <property type="entry name" value="WH-like_DNA-bd_sf"/>
</dbReference>
<evidence type="ECO:0000313" key="4">
    <source>
        <dbReference type="Proteomes" id="UP001174909"/>
    </source>
</evidence>
<dbReference type="AlphaFoldDB" id="A0AA35X6N7"/>
<name>A0AA35X6N7_GEOBA</name>
<evidence type="ECO:0000313" key="3">
    <source>
        <dbReference type="EMBL" id="CAI8046224.1"/>
    </source>
</evidence>
<feature type="compositionally biased region" description="Low complexity" evidence="1">
    <location>
        <begin position="146"/>
        <end position="163"/>
    </location>
</feature>
<dbReference type="Proteomes" id="UP001174909">
    <property type="component" value="Unassembled WGS sequence"/>
</dbReference>
<accession>A0AA35X6N7</accession>
<dbReference type="PANTHER" id="PTHR10878">
    <property type="entry name" value="SEGMENT POLARITY PROTEIN DISHEVELLED"/>
    <property type="match status" value="1"/>
</dbReference>
<feature type="compositionally biased region" description="Low complexity" evidence="1">
    <location>
        <begin position="106"/>
        <end position="117"/>
    </location>
</feature>
<dbReference type="GO" id="GO:0035556">
    <property type="term" value="P:intracellular signal transduction"/>
    <property type="evidence" value="ECO:0007669"/>
    <property type="project" value="InterPro"/>
</dbReference>
<organism evidence="3 4">
    <name type="scientific">Geodia barretti</name>
    <name type="common">Barrett's horny sponge</name>
    <dbReference type="NCBI Taxonomy" id="519541"/>
    <lineage>
        <taxon>Eukaryota</taxon>
        <taxon>Metazoa</taxon>
        <taxon>Porifera</taxon>
        <taxon>Demospongiae</taxon>
        <taxon>Heteroscleromorpha</taxon>
        <taxon>Tetractinellida</taxon>
        <taxon>Astrophorina</taxon>
        <taxon>Geodiidae</taxon>
        <taxon>Geodia</taxon>
    </lineage>
</organism>
<keyword evidence="4" id="KW-1185">Reference proteome</keyword>
<gene>
    <name evidence="3" type="ORF">GBAR_LOCUS25547</name>
</gene>
<dbReference type="InterPro" id="IPR000591">
    <property type="entry name" value="DEP_dom"/>
</dbReference>